<evidence type="ECO:0000313" key="8">
    <source>
        <dbReference type="EMBL" id="GHE41587.1"/>
    </source>
</evidence>
<dbReference type="Pfam" id="PF00107">
    <property type="entry name" value="ADH_zinc_N"/>
    <property type="match status" value="1"/>
</dbReference>
<sequence length="365" mass="37033">MRIQAALVEATGGPFTLRDIDIEPPRADEILVRVTAAGICHTDLTTRSMWPEQLTPMVLGHEGTGVVEAVGADVTTIAPGDTVCLSFRSCGACPSCADGHPGYCAAFQGLNVSGGRGDGTSPLSRDGSSVFGGFFGQSSFATYAIAYESNTVKVPADLPPEVAAPLGCSVQTGAGAVRNVLRPEPGTSLVVFGTGAVGMSAIMASVALGCSPVVAVDPVASRRALAGELGAKATVDPSAVEDVAATIREATGGGAHFAVDTTAVPAVINQAIGALRPMGSLALAGIGAPEAALDVMSVIGKGLTVSGVIEGDARPADFLPWLIDRYREGKLPVDRLVTSYPFTEIETAAQAALSRQAIKPVVTFG</sequence>
<comment type="similarity">
    <text evidence="2 6">Belongs to the zinc-containing alcohol dehydrogenase family.</text>
</comment>
<dbReference type="InterPro" id="IPR002328">
    <property type="entry name" value="ADH_Zn_CS"/>
</dbReference>
<evidence type="ECO:0000256" key="1">
    <source>
        <dbReference type="ARBA" id="ARBA00001947"/>
    </source>
</evidence>
<dbReference type="SMART" id="SM00829">
    <property type="entry name" value="PKS_ER"/>
    <property type="match status" value="1"/>
</dbReference>
<dbReference type="InterPro" id="IPR013149">
    <property type="entry name" value="ADH-like_C"/>
</dbReference>
<dbReference type="CDD" id="cd08278">
    <property type="entry name" value="benzyl_alcohol_DH"/>
    <property type="match status" value="1"/>
</dbReference>
<evidence type="ECO:0000313" key="9">
    <source>
        <dbReference type="Proteomes" id="UP000603227"/>
    </source>
</evidence>
<organism evidence="8 9">
    <name type="scientific">Streptomyces capitiformicae</name>
    <dbReference type="NCBI Taxonomy" id="2014920"/>
    <lineage>
        <taxon>Bacteria</taxon>
        <taxon>Bacillati</taxon>
        <taxon>Actinomycetota</taxon>
        <taxon>Actinomycetes</taxon>
        <taxon>Kitasatosporales</taxon>
        <taxon>Streptomycetaceae</taxon>
        <taxon>Streptomyces</taxon>
    </lineage>
</organism>
<dbReference type="InterPro" id="IPR020843">
    <property type="entry name" value="ER"/>
</dbReference>
<dbReference type="Pfam" id="PF08240">
    <property type="entry name" value="ADH_N"/>
    <property type="match status" value="1"/>
</dbReference>
<evidence type="ECO:0000259" key="7">
    <source>
        <dbReference type="SMART" id="SM00829"/>
    </source>
</evidence>
<evidence type="ECO:0000256" key="4">
    <source>
        <dbReference type="ARBA" id="ARBA00022833"/>
    </source>
</evidence>
<dbReference type="PROSITE" id="PS00059">
    <property type="entry name" value="ADH_ZINC"/>
    <property type="match status" value="1"/>
</dbReference>
<evidence type="ECO:0000256" key="2">
    <source>
        <dbReference type="ARBA" id="ARBA00008072"/>
    </source>
</evidence>
<dbReference type="SUPFAM" id="SSF50129">
    <property type="entry name" value="GroES-like"/>
    <property type="match status" value="1"/>
</dbReference>
<dbReference type="Gene3D" id="3.40.50.720">
    <property type="entry name" value="NAD(P)-binding Rossmann-like Domain"/>
    <property type="match status" value="1"/>
</dbReference>
<dbReference type="Proteomes" id="UP000603227">
    <property type="component" value="Unassembled WGS sequence"/>
</dbReference>
<keyword evidence="4 6" id="KW-0862">Zinc</keyword>
<dbReference type="PANTHER" id="PTHR43350">
    <property type="entry name" value="NAD-DEPENDENT ALCOHOL DEHYDROGENASE"/>
    <property type="match status" value="1"/>
</dbReference>
<dbReference type="Gene3D" id="3.90.180.10">
    <property type="entry name" value="Medium-chain alcohol dehydrogenases, catalytic domain"/>
    <property type="match status" value="1"/>
</dbReference>
<reference evidence="8" key="2">
    <citation type="submission" date="2020-09" db="EMBL/GenBank/DDBJ databases">
        <authorList>
            <person name="Sun Q."/>
            <person name="Zhou Y."/>
        </authorList>
    </citation>
    <scope>NUCLEOTIDE SEQUENCE</scope>
    <source>
        <strain evidence="8">CGMCC 4.7403</strain>
    </source>
</reference>
<accession>A0A919DH14</accession>
<dbReference type="InterPro" id="IPR036291">
    <property type="entry name" value="NAD(P)-bd_dom_sf"/>
</dbReference>
<evidence type="ECO:0000256" key="5">
    <source>
        <dbReference type="ARBA" id="ARBA00023002"/>
    </source>
</evidence>
<dbReference type="InterPro" id="IPR013154">
    <property type="entry name" value="ADH-like_N"/>
</dbReference>
<keyword evidence="3 6" id="KW-0479">Metal-binding</keyword>
<keyword evidence="5" id="KW-0560">Oxidoreductase</keyword>
<keyword evidence="9" id="KW-1185">Reference proteome</keyword>
<dbReference type="SUPFAM" id="SSF51735">
    <property type="entry name" value="NAD(P)-binding Rossmann-fold domains"/>
    <property type="match status" value="1"/>
</dbReference>
<comment type="cofactor">
    <cofactor evidence="1 6">
        <name>Zn(2+)</name>
        <dbReference type="ChEBI" id="CHEBI:29105"/>
    </cofactor>
</comment>
<protein>
    <submittedName>
        <fullName evidence="8">Zinc-binding alcohol dehydrogenase</fullName>
    </submittedName>
</protein>
<reference evidence="8" key="1">
    <citation type="journal article" date="2014" name="Int. J. Syst. Evol. Microbiol.">
        <title>Complete genome sequence of Corynebacterium casei LMG S-19264T (=DSM 44701T), isolated from a smear-ripened cheese.</title>
        <authorList>
            <consortium name="US DOE Joint Genome Institute (JGI-PGF)"/>
            <person name="Walter F."/>
            <person name="Albersmeier A."/>
            <person name="Kalinowski J."/>
            <person name="Ruckert C."/>
        </authorList>
    </citation>
    <scope>NUCLEOTIDE SEQUENCE</scope>
    <source>
        <strain evidence="8">CGMCC 4.7403</strain>
    </source>
</reference>
<evidence type="ECO:0000256" key="6">
    <source>
        <dbReference type="RuleBase" id="RU361277"/>
    </source>
</evidence>
<dbReference type="EMBL" id="BNAT01000025">
    <property type="protein sequence ID" value="GHE41587.1"/>
    <property type="molecule type" value="Genomic_DNA"/>
</dbReference>
<feature type="domain" description="Enoyl reductase (ER)" evidence="7">
    <location>
        <begin position="12"/>
        <end position="362"/>
    </location>
</feature>
<dbReference type="InterPro" id="IPR011032">
    <property type="entry name" value="GroES-like_sf"/>
</dbReference>
<dbReference type="GO" id="GO:0016491">
    <property type="term" value="F:oxidoreductase activity"/>
    <property type="evidence" value="ECO:0007669"/>
    <property type="project" value="UniProtKB-KW"/>
</dbReference>
<dbReference type="GO" id="GO:0008270">
    <property type="term" value="F:zinc ion binding"/>
    <property type="evidence" value="ECO:0007669"/>
    <property type="project" value="InterPro"/>
</dbReference>
<comment type="caution">
    <text evidence="8">The sequence shown here is derived from an EMBL/GenBank/DDBJ whole genome shotgun (WGS) entry which is preliminary data.</text>
</comment>
<evidence type="ECO:0000256" key="3">
    <source>
        <dbReference type="ARBA" id="ARBA00022723"/>
    </source>
</evidence>
<proteinExistence type="inferred from homology"/>
<gene>
    <name evidence="8" type="ORF">GCM10017771_60890</name>
</gene>
<dbReference type="PANTHER" id="PTHR43350:SF21">
    <property type="entry name" value="S-NITROSOMYCOTHIOL REDUCTASE MSCR"/>
    <property type="match status" value="1"/>
</dbReference>
<dbReference type="AlphaFoldDB" id="A0A919DH14"/>
<name>A0A919DH14_9ACTN</name>